<dbReference type="PANTHER" id="PTHR11610">
    <property type="entry name" value="LIPASE"/>
    <property type="match status" value="1"/>
</dbReference>
<dbReference type="EMBL" id="JARGEI010000010">
    <property type="protein sequence ID" value="KAJ8724885.1"/>
    <property type="molecule type" value="Genomic_DNA"/>
</dbReference>
<accession>A0AAD8DUT2</accession>
<evidence type="ECO:0000313" key="7">
    <source>
        <dbReference type="EMBL" id="KAJ8724885.1"/>
    </source>
</evidence>
<feature type="domain" description="Lipase" evidence="6">
    <location>
        <begin position="86"/>
        <end position="329"/>
    </location>
</feature>
<reference evidence="7" key="1">
    <citation type="submission" date="2023-03" db="EMBL/GenBank/DDBJ databases">
        <title>Chromosome-level genomes of two armyworms, Mythimna separata and Mythimna loreyi, provide insights into the biosynthesis and reception of sex pheromones.</title>
        <authorList>
            <person name="Zhao H."/>
        </authorList>
    </citation>
    <scope>NUCLEOTIDE SEQUENCE</scope>
    <source>
        <strain evidence="7">BeijingLab</strain>
        <tissue evidence="7">Pupa</tissue>
    </source>
</reference>
<dbReference type="AlphaFoldDB" id="A0AAD8DUT2"/>
<evidence type="ECO:0000313" key="8">
    <source>
        <dbReference type="Proteomes" id="UP001231518"/>
    </source>
</evidence>
<dbReference type="SUPFAM" id="SSF53474">
    <property type="entry name" value="alpha/beta-Hydrolases"/>
    <property type="match status" value="1"/>
</dbReference>
<evidence type="ECO:0000259" key="6">
    <source>
        <dbReference type="Pfam" id="PF00151"/>
    </source>
</evidence>
<dbReference type="Gene3D" id="3.40.50.1820">
    <property type="entry name" value="alpha/beta hydrolase"/>
    <property type="match status" value="1"/>
</dbReference>
<name>A0AAD8DUT2_MYTSE</name>
<dbReference type="Proteomes" id="UP001231518">
    <property type="component" value="Chromosome 7"/>
</dbReference>
<organism evidence="7 8">
    <name type="scientific">Mythimna separata</name>
    <name type="common">Oriental armyworm</name>
    <name type="synonym">Pseudaletia separata</name>
    <dbReference type="NCBI Taxonomy" id="271217"/>
    <lineage>
        <taxon>Eukaryota</taxon>
        <taxon>Metazoa</taxon>
        <taxon>Ecdysozoa</taxon>
        <taxon>Arthropoda</taxon>
        <taxon>Hexapoda</taxon>
        <taxon>Insecta</taxon>
        <taxon>Pterygota</taxon>
        <taxon>Neoptera</taxon>
        <taxon>Endopterygota</taxon>
        <taxon>Lepidoptera</taxon>
        <taxon>Glossata</taxon>
        <taxon>Ditrysia</taxon>
        <taxon>Noctuoidea</taxon>
        <taxon>Noctuidae</taxon>
        <taxon>Noctuinae</taxon>
        <taxon>Hadenini</taxon>
        <taxon>Mythimna</taxon>
    </lineage>
</organism>
<keyword evidence="5" id="KW-0732">Signal</keyword>
<dbReference type="InterPro" id="IPR013818">
    <property type="entry name" value="Lipase"/>
</dbReference>
<evidence type="ECO:0000256" key="1">
    <source>
        <dbReference type="ARBA" id="ARBA00004613"/>
    </source>
</evidence>
<dbReference type="PANTHER" id="PTHR11610:SF173">
    <property type="entry name" value="LIPASE DOMAIN-CONTAINING PROTEIN-RELATED"/>
    <property type="match status" value="1"/>
</dbReference>
<sequence>MMKVLVFLLLCWCYVKAEDTGQPAGLMADCPGMNRTTKLSEETKRSLTVVVASPSPGLFGYRETRCKLSTQGAACAAKHLDLRKGRTQIMISGYMDGSFSPMVRSFMALYLGLGRNVIVLEIFPILVRSYPIAARITKPLGELLGEFLAALTFQGLSPRRLELVGASLGAHIASYASDTYRRLTGRRPDRLTGLDPAGPCFRNVPPASRLHAEAADNVDVLHTNIDGFGIADPLGDVDFYANGGEYQPAIKGDFIMPCFQLCSHVRSAFYWLLSYNNPDKFVAVQCDSVADARIGDCYKGTLRTNVLGPKTNFSKPGVYYLPTNAVAPYYMGLSGLKKRKFGVNDYLMTPAPDEDMII</sequence>
<evidence type="ECO:0000256" key="5">
    <source>
        <dbReference type="SAM" id="SignalP"/>
    </source>
</evidence>
<gene>
    <name evidence="7" type="ORF">PYW07_015843</name>
</gene>
<feature type="signal peptide" evidence="5">
    <location>
        <begin position="1"/>
        <end position="17"/>
    </location>
</feature>
<evidence type="ECO:0000256" key="3">
    <source>
        <dbReference type="ARBA" id="ARBA00022525"/>
    </source>
</evidence>
<dbReference type="Pfam" id="PF00151">
    <property type="entry name" value="Lipase"/>
    <property type="match status" value="1"/>
</dbReference>
<comment type="subcellular location">
    <subcellularLocation>
        <location evidence="1">Secreted</location>
    </subcellularLocation>
</comment>
<dbReference type="GO" id="GO:0016042">
    <property type="term" value="P:lipid catabolic process"/>
    <property type="evidence" value="ECO:0007669"/>
    <property type="project" value="TreeGrafter"/>
</dbReference>
<dbReference type="GO" id="GO:0017171">
    <property type="term" value="F:serine hydrolase activity"/>
    <property type="evidence" value="ECO:0007669"/>
    <property type="project" value="TreeGrafter"/>
</dbReference>
<keyword evidence="3" id="KW-0964">Secreted</keyword>
<dbReference type="GO" id="GO:0016298">
    <property type="term" value="F:lipase activity"/>
    <property type="evidence" value="ECO:0007669"/>
    <property type="project" value="InterPro"/>
</dbReference>
<dbReference type="InterPro" id="IPR000734">
    <property type="entry name" value="TAG_lipase"/>
</dbReference>
<dbReference type="GO" id="GO:0005615">
    <property type="term" value="C:extracellular space"/>
    <property type="evidence" value="ECO:0007669"/>
    <property type="project" value="TreeGrafter"/>
</dbReference>
<dbReference type="InterPro" id="IPR029058">
    <property type="entry name" value="AB_hydrolase_fold"/>
</dbReference>
<keyword evidence="8" id="KW-1185">Reference proteome</keyword>
<feature type="chain" id="PRO_5042125932" description="Lipase domain-containing protein" evidence="5">
    <location>
        <begin position="18"/>
        <end position="358"/>
    </location>
</feature>
<proteinExistence type="inferred from homology"/>
<comment type="similarity">
    <text evidence="2 4">Belongs to the AB hydrolase superfamily. Lipase family.</text>
</comment>
<protein>
    <recommendedName>
        <fullName evidence="6">Lipase domain-containing protein</fullName>
    </recommendedName>
</protein>
<evidence type="ECO:0000256" key="4">
    <source>
        <dbReference type="RuleBase" id="RU004262"/>
    </source>
</evidence>
<comment type="caution">
    <text evidence="7">The sequence shown here is derived from an EMBL/GenBank/DDBJ whole genome shotgun (WGS) entry which is preliminary data.</text>
</comment>
<evidence type="ECO:0000256" key="2">
    <source>
        <dbReference type="ARBA" id="ARBA00010701"/>
    </source>
</evidence>